<name>A0ACC7P0G7_9BACL</name>
<organism evidence="1 2">
    <name type="scientific">Paenibacillus mesotrionivorans</name>
    <dbReference type="NCBI Taxonomy" id="3160968"/>
    <lineage>
        <taxon>Bacteria</taxon>
        <taxon>Bacillati</taxon>
        <taxon>Bacillota</taxon>
        <taxon>Bacilli</taxon>
        <taxon>Bacillales</taxon>
        <taxon>Paenibacillaceae</taxon>
        <taxon>Paenibacillus</taxon>
    </lineage>
</organism>
<reference evidence="1" key="1">
    <citation type="submission" date="2024-12" db="EMBL/GenBank/DDBJ databases">
        <authorList>
            <person name="Wu N."/>
        </authorList>
    </citation>
    <scope>NUCLEOTIDE SEQUENCE</scope>
    <source>
        <strain evidence="1">P15</strain>
    </source>
</reference>
<protein>
    <submittedName>
        <fullName evidence="1">ATP-binding protein</fullName>
    </submittedName>
</protein>
<keyword evidence="2" id="KW-1185">Reference proteome</keyword>
<dbReference type="EMBL" id="JBJURJ010000006">
    <property type="protein sequence ID" value="MFM9328802.1"/>
    <property type="molecule type" value="Genomic_DNA"/>
</dbReference>
<keyword evidence="1" id="KW-0547">Nucleotide-binding</keyword>
<keyword evidence="1" id="KW-0067">ATP-binding</keyword>
<evidence type="ECO:0000313" key="2">
    <source>
        <dbReference type="Proteomes" id="UP001631969"/>
    </source>
</evidence>
<accession>A0ACC7P0G7</accession>
<comment type="caution">
    <text evidence="1">The sequence shown here is derived from an EMBL/GenBank/DDBJ whole genome shotgun (WGS) entry which is preliminary data.</text>
</comment>
<sequence>MKKGQPLLLLLVSLIVLSIIAPLAMQLNDDNQTSVPCRSEEAPGSTRRLTDWEYAWSEYTASPKLTNIPDYGWEKTDRLINPPGREGREILWLRARLPQDAGYDPTLLVQASQLFEVYLDGELLFRHGRIKGAHPLYIGTPPRMIALPDDARGKLLTVRIYSNGKDIGLLQKPQLASGSDMILSFIKKQGIRLILGSFYLMIGVISCLAGLRIRQSYLFSFAGFAGSFGLYTLSRTMLVLTLVDSPEFWMVFELAFLVLSMAAVLAFTEQLFPDSGKLKLRLSKVHLFIGAIGIPFVALHLVRGAVFLLFYQLLLLVSIIITVIRIGRIAWKKDKDAGQVLAGLAVFCAFGAGDIIRQMLMLDNPLPEFSYWGGLAFLTSLIVVILRRIHSILFRLSNTEKLSVAGQMAAGVVHEIRNPVTVISGYLQLMKKGTQVNHAPMIDLMLGEVNRINLLVNEFLFLARPSGPKFALKSICGIVGDNLRLFDAQATGAGVELEFRCPPNLPLISCDENQIKQVLVNVVKNGLEAMPDGGKLTVTVESIQPYIRIRITDTGCGIESQDLKMIGEPFFTTKESGNGLGIMICRQIVDNHKGRFNIDSEPGQGTTVEIILPFDPQTT</sequence>
<gene>
    <name evidence="1" type="ORF">ACI1P1_10920</name>
</gene>
<evidence type="ECO:0000313" key="1">
    <source>
        <dbReference type="EMBL" id="MFM9328802.1"/>
    </source>
</evidence>
<dbReference type="Proteomes" id="UP001631969">
    <property type="component" value="Unassembled WGS sequence"/>
</dbReference>
<proteinExistence type="predicted"/>